<keyword evidence="2 12" id="KW-1003">Cell membrane</keyword>
<proteinExistence type="inferred from homology"/>
<dbReference type="GO" id="GO:0004984">
    <property type="term" value="F:olfactory receptor activity"/>
    <property type="evidence" value="ECO:0007669"/>
    <property type="project" value="InterPro"/>
</dbReference>
<comment type="similarity">
    <text evidence="11">Belongs to the G-protein coupled receptor 1 family.</text>
</comment>
<dbReference type="InterPro" id="IPR000725">
    <property type="entry name" value="Olfact_rcpt"/>
</dbReference>
<dbReference type="GeneTree" id="ENSGT01150000286913"/>
<dbReference type="GO" id="GO:0004930">
    <property type="term" value="F:G protein-coupled receptor activity"/>
    <property type="evidence" value="ECO:0007669"/>
    <property type="project" value="UniProtKB-KW"/>
</dbReference>
<evidence type="ECO:0000256" key="11">
    <source>
        <dbReference type="RuleBase" id="RU000688"/>
    </source>
</evidence>
<evidence type="ECO:0000256" key="7">
    <source>
        <dbReference type="ARBA" id="ARBA00023040"/>
    </source>
</evidence>
<keyword evidence="8 12" id="KW-0472">Membrane</keyword>
<dbReference type="PROSITE" id="PS50262">
    <property type="entry name" value="G_PROTEIN_RECEP_F1_2"/>
    <property type="match status" value="1"/>
</dbReference>
<dbReference type="FunFam" id="1.20.1070.10:FF:000005">
    <property type="entry name" value="Olfactory receptor"/>
    <property type="match status" value="1"/>
</dbReference>
<evidence type="ECO:0000256" key="8">
    <source>
        <dbReference type="ARBA" id="ARBA00023136"/>
    </source>
</evidence>
<dbReference type="Ensembl" id="ENSMMMT00000003413.1">
    <property type="protein sequence ID" value="ENSMMMP00000003032.1"/>
    <property type="gene ID" value="ENSMMMG00000002756.1"/>
</dbReference>
<feature type="transmembrane region" description="Helical" evidence="12">
    <location>
        <begin position="239"/>
        <end position="257"/>
    </location>
</feature>
<reference evidence="14" key="2">
    <citation type="submission" date="2025-09" db="UniProtKB">
        <authorList>
            <consortium name="Ensembl"/>
        </authorList>
    </citation>
    <scope>IDENTIFICATION</scope>
</reference>
<keyword evidence="6 12" id="KW-1133">Transmembrane helix</keyword>
<dbReference type="PRINTS" id="PR00237">
    <property type="entry name" value="GPCRRHODOPSN"/>
</dbReference>
<evidence type="ECO:0000256" key="9">
    <source>
        <dbReference type="ARBA" id="ARBA00023170"/>
    </source>
</evidence>
<organism evidence="14 15">
    <name type="scientific">Marmota marmota marmota</name>
    <name type="common">Alpine marmot</name>
    <dbReference type="NCBI Taxonomy" id="9994"/>
    <lineage>
        <taxon>Eukaryota</taxon>
        <taxon>Metazoa</taxon>
        <taxon>Chordata</taxon>
        <taxon>Craniata</taxon>
        <taxon>Vertebrata</taxon>
        <taxon>Euteleostomi</taxon>
        <taxon>Mammalia</taxon>
        <taxon>Eutheria</taxon>
        <taxon>Euarchontoglires</taxon>
        <taxon>Glires</taxon>
        <taxon>Rodentia</taxon>
        <taxon>Sciuromorpha</taxon>
        <taxon>Sciuridae</taxon>
        <taxon>Xerinae</taxon>
        <taxon>Marmotini</taxon>
        <taxon>Marmota</taxon>
    </lineage>
</organism>
<accession>A0A8C5YT09</accession>
<feature type="transmembrane region" description="Helical" evidence="12">
    <location>
        <begin position="22"/>
        <end position="45"/>
    </location>
</feature>
<dbReference type="InterPro" id="IPR017452">
    <property type="entry name" value="GPCR_Rhodpsn_7TM"/>
</dbReference>
<evidence type="ECO:0000256" key="1">
    <source>
        <dbReference type="ARBA" id="ARBA00004651"/>
    </source>
</evidence>
<dbReference type="CDD" id="cd15434">
    <property type="entry name" value="7tmA_OR2W-like"/>
    <property type="match status" value="1"/>
</dbReference>
<sequence>MNASSSDGFILVGFSDRPRLELGLFVVVLAFYLLTLLGNMAIILLSALDARLHTPMYFFLANLSFLDVCFTTGSIPQMLYNLGGPDKTISYVGCAVQLYFVLALGGVECVLLAVMAYDRYVAVCKPLHYAVIMHPRLCGQLASAAWLSGFSNSLIMAPQTLLLPRCGHRRVDHFLCEMPALIGMACVDTTTLEALAFALAIFIILTPLLLILTSYGYIARAVLRIRSVVGRRKALNTCSSHLAVVWLFYGTIIYMYLQPANAYSQDQGKFLTLFYTIITPSVNPLIYTLRNKDVKDAVKKVLGKGPAQGQ</sequence>
<dbReference type="GO" id="GO:0005886">
    <property type="term" value="C:plasma membrane"/>
    <property type="evidence" value="ECO:0007669"/>
    <property type="project" value="UniProtKB-SubCell"/>
</dbReference>
<feature type="domain" description="G-protein coupled receptors family 1 profile" evidence="13">
    <location>
        <begin position="38"/>
        <end position="287"/>
    </location>
</feature>
<feature type="transmembrane region" description="Helical" evidence="12">
    <location>
        <begin position="96"/>
        <end position="117"/>
    </location>
</feature>
<keyword evidence="4 11" id="KW-0812">Transmembrane</keyword>
<evidence type="ECO:0000256" key="2">
    <source>
        <dbReference type="ARBA" id="ARBA00022475"/>
    </source>
</evidence>
<evidence type="ECO:0000313" key="15">
    <source>
        <dbReference type="Proteomes" id="UP000694407"/>
    </source>
</evidence>
<dbReference type="Proteomes" id="UP000694407">
    <property type="component" value="Unplaced"/>
</dbReference>
<keyword evidence="10 11" id="KW-0807">Transducer</keyword>
<keyword evidence="5 12" id="KW-0552">Olfaction</keyword>
<evidence type="ECO:0000256" key="5">
    <source>
        <dbReference type="ARBA" id="ARBA00022725"/>
    </source>
</evidence>
<feature type="transmembrane region" description="Helical" evidence="12">
    <location>
        <begin position="194"/>
        <end position="218"/>
    </location>
</feature>
<evidence type="ECO:0000256" key="3">
    <source>
        <dbReference type="ARBA" id="ARBA00022606"/>
    </source>
</evidence>
<reference evidence="14" key="1">
    <citation type="submission" date="2025-08" db="UniProtKB">
        <authorList>
            <consortium name="Ensembl"/>
        </authorList>
    </citation>
    <scope>IDENTIFICATION</scope>
</reference>
<dbReference type="PRINTS" id="PR00245">
    <property type="entry name" value="OLFACTORYR"/>
</dbReference>
<feature type="transmembrane region" description="Helical" evidence="12">
    <location>
        <begin position="57"/>
        <end position="76"/>
    </location>
</feature>
<dbReference type="Gene3D" id="1.20.1070.10">
    <property type="entry name" value="Rhodopsin 7-helix transmembrane proteins"/>
    <property type="match status" value="1"/>
</dbReference>
<evidence type="ECO:0000256" key="12">
    <source>
        <dbReference type="RuleBase" id="RU363047"/>
    </source>
</evidence>
<feature type="transmembrane region" description="Helical" evidence="12">
    <location>
        <begin position="269"/>
        <end position="289"/>
    </location>
</feature>
<evidence type="ECO:0000256" key="6">
    <source>
        <dbReference type="ARBA" id="ARBA00022989"/>
    </source>
</evidence>
<dbReference type="AlphaFoldDB" id="A0A8C5YT09"/>
<evidence type="ECO:0000259" key="13">
    <source>
        <dbReference type="PROSITE" id="PS50262"/>
    </source>
</evidence>
<comment type="subcellular location">
    <subcellularLocation>
        <location evidence="1 12">Cell membrane</location>
        <topology evidence="1 12">Multi-pass membrane protein</topology>
    </subcellularLocation>
</comment>
<keyword evidence="3 12" id="KW-0716">Sensory transduction</keyword>
<feature type="transmembrane region" description="Helical" evidence="12">
    <location>
        <begin position="137"/>
        <end position="155"/>
    </location>
</feature>
<keyword evidence="9 11" id="KW-0675">Receptor</keyword>
<dbReference type="PANTHER" id="PTHR26453">
    <property type="entry name" value="OLFACTORY RECEPTOR"/>
    <property type="match status" value="1"/>
</dbReference>
<name>A0A8C5YT09_MARMA</name>
<evidence type="ECO:0000256" key="4">
    <source>
        <dbReference type="ARBA" id="ARBA00022692"/>
    </source>
</evidence>
<dbReference type="SUPFAM" id="SSF81321">
    <property type="entry name" value="Family A G protein-coupled receptor-like"/>
    <property type="match status" value="1"/>
</dbReference>
<dbReference type="InterPro" id="IPR000276">
    <property type="entry name" value="GPCR_Rhodpsn"/>
</dbReference>
<dbReference type="PROSITE" id="PS00237">
    <property type="entry name" value="G_PROTEIN_RECEP_F1_1"/>
    <property type="match status" value="1"/>
</dbReference>
<evidence type="ECO:0000256" key="10">
    <source>
        <dbReference type="ARBA" id="ARBA00023224"/>
    </source>
</evidence>
<protein>
    <recommendedName>
        <fullName evidence="12">Olfactory receptor</fullName>
    </recommendedName>
</protein>
<dbReference type="Pfam" id="PF13853">
    <property type="entry name" value="7tm_4"/>
    <property type="match status" value="1"/>
</dbReference>
<keyword evidence="7 11" id="KW-0297">G-protein coupled receptor</keyword>
<evidence type="ECO:0000313" key="14">
    <source>
        <dbReference type="Ensembl" id="ENSMMMP00000003032.1"/>
    </source>
</evidence>
<keyword evidence="15" id="KW-1185">Reference proteome</keyword>